<dbReference type="Proteomes" id="UP000708576">
    <property type="component" value="Unassembled WGS sequence"/>
</dbReference>
<sequence>MKIANTLLILFLSLSSIMAQQTETTNTWTLEKCINHALSQNIQVQQTLLNNLSNEVDVEQAKANKLPSLNAAVSYSASWSNNDNANSWESDYRDVQSNNYSLNSNVTLFNSGRLKNLVEQAKTDLEAGVYDSEAVKETISLNVLNAFMQVIFNQENVENARFQMEATQEQAQYAEERYNAGVVSKSDYLQVKSQLATEKSNLITAKSDLAIAKVNLMQMMLLPVSNDFEISYPELNEDINQNIIPDATEVYAISAEIRPSLKSAEYQMKSAEINEKIAKAGYMPTLSANAGLSTGYSNALDETFTNQLNDRFTPNIGLTLSIPIFQNKQVKSSVAKARINYQTAELTQKDEQNTLRMNIEQVCVDVITSQYSYEANQEVFESNEESYALAEEKYKNGLMNSVDFIFEKNNLIQAQSTLLQAKYKLLFNYKILDFYKGQDITL</sequence>
<keyword evidence="5" id="KW-0812">Transmembrane</keyword>
<evidence type="ECO:0000256" key="3">
    <source>
        <dbReference type="ARBA" id="ARBA00022448"/>
    </source>
</evidence>
<dbReference type="EMBL" id="JAGUCO010000015">
    <property type="protein sequence ID" value="MBS2099804.1"/>
    <property type="molecule type" value="Genomic_DNA"/>
</dbReference>
<keyword evidence="10" id="KW-1185">Reference proteome</keyword>
<evidence type="ECO:0000256" key="2">
    <source>
        <dbReference type="ARBA" id="ARBA00007613"/>
    </source>
</evidence>
<keyword evidence="6" id="KW-0472">Membrane</keyword>
<dbReference type="PANTHER" id="PTHR30026:SF20">
    <property type="entry name" value="OUTER MEMBRANE PROTEIN TOLC"/>
    <property type="match status" value="1"/>
</dbReference>
<dbReference type="Gene3D" id="1.20.1600.10">
    <property type="entry name" value="Outer membrane efflux proteins (OEP)"/>
    <property type="match status" value="1"/>
</dbReference>
<evidence type="ECO:0000256" key="1">
    <source>
        <dbReference type="ARBA" id="ARBA00004442"/>
    </source>
</evidence>
<dbReference type="InterPro" id="IPR051906">
    <property type="entry name" value="TolC-like"/>
</dbReference>
<keyword evidence="4" id="KW-1134">Transmembrane beta strand</keyword>
<evidence type="ECO:0000313" key="10">
    <source>
        <dbReference type="Proteomes" id="UP000708576"/>
    </source>
</evidence>
<evidence type="ECO:0000313" key="9">
    <source>
        <dbReference type="EMBL" id="MBS2099804.1"/>
    </source>
</evidence>
<evidence type="ECO:0000256" key="7">
    <source>
        <dbReference type="ARBA" id="ARBA00023237"/>
    </source>
</evidence>
<evidence type="ECO:0000256" key="5">
    <source>
        <dbReference type="ARBA" id="ARBA00022692"/>
    </source>
</evidence>
<dbReference type="SUPFAM" id="SSF56954">
    <property type="entry name" value="Outer membrane efflux proteins (OEP)"/>
    <property type="match status" value="1"/>
</dbReference>
<keyword evidence="3" id="KW-0813">Transport</keyword>
<reference evidence="9 10" key="1">
    <citation type="journal article" date="2015" name="Int. J. Syst. Evol. Microbiol.">
        <title>Carboxylicivirga linearis sp. nov., isolated from a sea cucumber culture pond.</title>
        <authorList>
            <person name="Wang F.Q."/>
            <person name="Zhou Y.X."/>
            <person name="Lin X.Z."/>
            <person name="Chen G.J."/>
            <person name="Du Z.J."/>
        </authorList>
    </citation>
    <scope>NUCLEOTIDE SEQUENCE [LARGE SCALE GENOMIC DNA]</scope>
    <source>
        <strain evidence="9 10">FB218</strain>
    </source>
</reference>
<dbReference type="PANTHER" id="PTHR30026">
    <property type="entry name" value="OUTER MEMBRANE PROTEIN TOLC"/>
    <property type="match status" value="1"/>
</dbReference>
<keyword evidence="8" id="KW-0732">Signal</keyword>
<name>A0ABS5JZ97_9BACT</name>
<gene>
    <name evidence="9" type="ORF">KEM10_16055</name>
</gene>
<proteinExistence type="inferred from homology"/>
<protein>
    <submittedName>
        <fullName evidence="9">TolC family protein</fullName>
    </submittedName>
</protein>
<feature type="signal peptide" evidence="8">
    <location>
        <begin position="1"/>
        <end position="19"/>
    </location>
</feature>
<comment type="similarity">
    <text evidence="2">Belongs to the outer membrane factor (OMF) (TC 1.B.17) family.</text>
</comment>
<evidence type="ECO:0000256" key="4">
    <source>
        <dbReference type="ARBA" id="ARBA00022452"/>
    </source>
</evidence>
<comment type="subcellular location">
    <subcellularLocation>
        <location evidence="1">Cell outer membrane</location>
    </subcellularLocation>
</comment>
<keyword evidence="7" id="KW-0998">Cell outer membrane</keyword>
<dbReference type="InterPro" id="IPR003423">
    <property type="entry name" value="OMP_efflux"/>
</dbReference>
<feature type="chain" id="PRO_5046582233" evidence="8">
    <location>
        <begin position="20"/>
        <end position="442"/>
    </location>
</feature>
<evidence type="ECO:0000256" key="8">
    <source>
        <dbReference type="SAM" id="SignalP"/>
    </source>
</evidence>
<dbReference type="RefSeq" id="WP_212217046.1">
    <property type="nucleotide sequence ID" value="NZ_JAGUCO010000015.1"/>
</dbReference>
<dbReference type="Pfam" id="PF02321">
    <property type="entry name" value="OEP"/>
    <property type="match status" value="2"/>
</dbReference>
<accession>A0ABS5JZ97</accession>
<comment type="caution">
    <text evidence="9">The sequence shown here is derived from an EMBL/GenBank/DDBJ whole genome shotgun (WGS) entry which is preliminary data.</text>
</comment>
<evidence type="ECO:0000256" key="6">
    <source>
        <dbReference type="ARBA" id="ARBA00023136"/>
    </source>
</evidence>
<organism evidence="9 10">
    <name type="scientific">Carboxylicivirga linearis</name>
    <dbReference type="NCBI Taxonomy" id="1628157"/>
    <lineage>
        <taxon>Bacteria</taxon>
        <taxon>Pseudomonadati</taxon>
        <taxon>Bacteroidota</taxon>
        <taxon>Bacteroidia</taxon>
        <taxon>Marinilabiliales</taxon>
        <taxon>Marinilabiliaceae</taxon>
        <taxon>Carboxylicivirga</taxon>
    </lineage>
</organism>